<reference evidence="3 4" key="1">
    <citation type="submission" date="2019-11" db="EMBL/GenBank/DDBJ databases">
        <title>Type strains purchased from KCTC, JCM and DSMZ.</title>
        <authorList>
            <person name="Lu H."/>
        </authorList>
    </citation>
    <scope>NUCLEOTIDE SEQUENCE [LARGE SCALE GENOMIC DNA]</scope>
    <source>
        <strain evidence="3 4">JCM 31587</strain>
    </source>
</reference>
<evidence type="ECO:0000256" key="1">
    <source>
        <dbReference type="SAM" id="SignalP"/>
    </source>
</evidence>
<organism evidence="3 4">
    <name type="scientific">Massilia eburnea</name>
    <dbReference type="NCBI Taxonomy" id="1776165"/>
    <lineage>
        <taxon>Bacteria</taxon>
        <taxon>Pseudomonadati</taxon>
        <taxon>Pseudomonadota</taxon>
        <taxon>Betaproteobacteria</taxon>
        <taxon>Burkholderiales</taxon>
        <taxon>Oxalobacteraceae</taxon>
        <taxon>Telluria group</taxon>
        <taxon>Massilia</taxon>
    </lineage>
</organism>
<dbReference type="PRINTS" id="PR00722">
    <property type="entry name" value="CHYMOTRYPSIN"/>
</dbReference>
<dbReference type="InterPro" id="IPR001254">
    <property type="entry name" value="Trypsin_dom"/>
</dbReference>
<dbReference type="GO" id="GO:0006508">
    <property type="term" value="P:proteolysis"/>
    <property type="evidence" value="ECO:0007669"/>
    <property type="project" value="UniProtKB-KW"/>
</dbReference>
<dbReference type="SUPFAM" id="SSF50494">
    <property type="entry name" value="Trypsin-like serine proteases"/>
    <property type="match status" value="1"/>
</dbReference>
<accession>A0A6L6QLR5</accession>
<dbReference type="InterPro" id="IPR001314">
    <property type="entry name" value="Peptidase_S1A"/>
</dbReference>
<feature type="signal peptide" evidence="1">
    <location>
        <begin position="1"/>
        <end position="18"/>
    </location>
</feature>
<evidence type="ECO:0000259" key="2">
    <source>
        <dbReference type="PROSITE" id="PS50240"/>
    </source>
</evidence>
<keyword evidence="1" id="KW-0732">Signal</keyword>
<dbReference type="InterPro" id="IPR018114">
    <property type="entry name" value="TRYPSIN_HIS"/>
</dbReference>
<dbReference type="PANTHER" id="PTHR24260">
    <property type="match status" value="1"/>
</dbReference>
<dbReference type="RefSeq" id="WP_155456010.1">
    <property type="nucleotide sequence ID" value="NZ_WNKX01000018.1"/>
</dbReference>
<dbReference type="SMART" id="SM00020">
    <property type="entry name" value="Tryp_SPc"/>
    <property type="match status" value="1"/>
</dbReference>
<feature type="domain" description="Peptidase S1" evidence="2">
    <location>
        <begin position="21"/>
        <end position="256"/>
    </location>
</feature>
<dbReference type="Proteomes" id="UP000472320">
    <property type="component" value="Unassembled WGS sequence"/>
</dbReference>
<keyword evidence="4" id="KW-1185">Reference proteome</keyword>
<dbReference type="Gene3D" id="2.40.10.10">
    <property type="entry name" value="Trypsin-like serine proteases"/>
    <property type="match status" value="1"/>
</dbReference>
<dbReference type="GO" id="GO:0004252">
    <property type="term" value="F:serine-type endopeptidase activity"/>
    <property type="evidence" value="ECO:0007669"/>
    <property type="project" value="InterPro"/>
</dbReference>
<dbReference type="AlphaFoldDB" id="A0A6L6QLR5"/>
<dbReference type="PROSITE" id="PS00134">
    <property type="entry name" value="TRYPSIN_HIS"/>
    <property type="match status" value="1"/>
</dbReference>
<sequence>MKMSTLSLAALAMAAAHAQAITYGQADGNKHPQVGALVDYDSKGTAYAFCTGTMISPTVMLTAAHCNPGVSAVKVTFDSKVLNSAVMYVGQYHANPDYRAQQNDPHDIAVIVFDQPIPNVTPAQLPTLGLFDTLKGNGLLATSTYTAVGYGGQERSFDGKGGWTIAYQDTREWSVSAFGALNDSWLRLSQNNATGNGGTCYGDSGGPNFFGSGSGETRMLAGTTITGDTPCVQSNVIYRLDTPSARAFLADFVPLP</sequence>
<evidence type="ECO:0000313" key="4">
    <source>
        <dbReference type="Proteomes" id="UP000472320"/>
    </source>
</evidence>
<dbReference type="Pfam" id="PF00089">
    <property type="entry name" value="Trypsin"/>
    <property type="match status" value="1"/>
</dbReference>
<dbReference type="InterPro" id="IPR009003">
    <property type="entry name" value="Peptidase_S1_PA"/>
</dbReference>
<feature type="chain" id="PRO_5026927383" evidence="1">
    <location>
        <begin position="19"/>
        <end position="256"/>
    </location>
</feature>
<keyword evidence="3" id="KW-0645">Protease</keyword>
<protein>
    <submittedName>
        <fullName evidence="3">Trypsin-like serine protease</fullName>
    </submittedName>
</protein>
<dbReference type="OrthoDB" id="267336at2"/>
<proteinExistence type="predicted"/>
<dbReference type="PANTHER" id="PTHR24260:SF136">
    <property type="entry name" value="GH08193P-RELATED"/>
    <property type="match status" value="1"/>
</dbReference>
<dbReference type="EMBL" id="WNKX01000018">
    <property type="protein sequence ID" value="MTW13090.1"/>
    <property type="molecule type" value="Genomic_DNA"/>
</dbReference>
<evidence type="ECO:0000313" key="3">
    <source>
        <dbReference type="EMBL" id="MTW13090.1"/>
    </source>
</evidence>
<dbReference type="PROSITE" id="PS50240">
    <property type="entry name" value="TRYPSIN_DOM"/>
    <property type="match status" value="1"/>
</dbReference>
<comment type="caution">
    <text evidence="3">The sequence shown here is derived from an EMBL/GenBank/DDBJ whole genome shotgun (WGS) entry which is preliminary data.</text>
</comment>
<name>A0A6L6QLR5_9BURK</name>
<gene>
    <name evidence="3" type="ORF">GM658_21005</name>
</gene>
<dbReference type="InterPro" id="IPR043504">
    <property type="entry name" value="Peptidase_S1_PA_chymotrypsin"/>
</dbReference>
<dbReference type="InterPro" id="IPR051333">
    <property type="entry name" value="CLIP_Serine_Protease"/>
</dbReference>
<keyword evidence="3" id="KW-0378">Hydrolase</keyword>